<keyword evidence="6" id="KW-0325">Glycoprotein</keyword>
<evidence type="ECO:0000259" key="12">
    <source>
        <dbReference type="SMART" id="SM00872"/>
    </source>
</evidence>
<dbReference type="GO" id="GO:0030246">
    <property type="term" value="F:carbohydrate binding"/>
    <property type="evidence" value="ECO:0007669"/>
    <property type="project" value="InterPro"/>
</dbReference>
<dbReference type="GO" id="GO:0000139">
    <property type="term" value="C:Golgi membrane"/>
    <property type="evidence" value="ECO:0007669"/>
    <property type="project" value="TreeGrafter"/>
</dbReference>
<dbReference type="InterPro" id="IPR027291">
    <property type="entry name" value="Glyco_hydro_38_N_sf"/>
</dbReference>
<sequence>MNSHPEMHVQAQFGTLTDYFSAVYKAHGVAQGSRPADYPVLSGDFFAYADREDHYWTGYFTSRPFYKSLDRVIESHLRGAEILYSLAVAYARHAGMEGRYPVSDYALLVDARRSVGLFQHHDAITGTAKENVVIDYGTRLLRSLLGLKRVIINAAHFLVMKNKDFYRFYQTEPFLETDDRRATQDSLPQRTLIELDPAGPRYLVLFNPIEQERLCVVTVLVNTVKVRVLTEDGQTLPVQLSGQWGSASQMSAEVFEATFMVRLPPLGLAVFHLYDSADSPMSLRSDTLLRLSDRGATARAADPLPVRSQQSDPQTFYISSQSLTLGFSGTTGLLESIKHKDDPQEVKVQMQFVVYGTRPSKDKSGAYLFLPDGKAKPYNQKEPPVVRVVEGPLFSEVVAYYQHFQQTIRINNVPGVEGLSIDIATTVDIRDQTNKELAMRLVTDIQTGDVFYTDLNGFQIQPRHHHLKLPLQGNFYPMSSQAYIQDSTHRLTLHTAQALGVTSLESGQLEVIMDRRLMQDDNRGLGQGLKDNKKTTNRFRLLLERRSMGNKIMDSATTSFPSILSHMTNTFLNHEVLALPVLPKRRGVPPLQTFAPLKSILPCDFHLLNLRSIQSQ</sequence>
<dbReference type="FunFam" id="2.70.98.30:FF:000002">
    <property type="entry name" value="Alpha-mannosidase"/>
    <property type="match status" value="1"/>
</dbReference>
<dbReference type="Gene3D" id="1.20.1270.50">
    <property type="entry name" value="Glycoside hydrolase family 38, central domain"/>
    <property type="match status" value="1"/>
</dbReference>
<dbReference type="SUPFAM" id="SSF88688">
    <property type="entry name" value="Families 57/38 glycoside transferase middle domain"/>
    <property type="match status" value="1"/>
</dbReference>
<keyword evidence="7" id="KW-0326">Glycosidase</keyword>
<comment type="function">
    <text evidence="8">Catalyzes the first committed step in the biosynthesis of complex N-glycans. It controls conversion of high mannose to complex N-glycans; the final hydrolytic step in the N-glycan maturation pathway.</text>
</comment>
<keyword evidence="14" id="KW-1185">Reference proteome</keyword>
<dbReference type="InterPro" id="IPR011682">
    <property type="entry name" value="Glyco_hydro_38_C"/>
</dbReference>
<dbReference type="InterPro" id="IPR013780">
    <property type="entry name" value="Glyco_hydro_b"/>
</dbReference>
<evidence type="ECO:0000256" key="4">
    <source>
        <dbReference type="ARBA" id="ARBA00022801"/>
    </source>
</evidence>
<evidence type="ECO:0000256" key="6">
    <source>
        <dbReference type="ARBA" id="ARBA00023180"/>
    </source>
</evidence>
<comment type="cofactor">
    <cofactor evidence="1">
        <name>Zn(2+)</name>
        <dbReference type="ChEBI" id="CHEBI:29105"/>
    </cofactor>
</comment>
<dbReference type="EC" id="3.2.1.114" evidence="9"/>
<evidence type="ECO:0000256" key="1">
    <source>
        <dbReference type="ARBA" id="ARBA00001947"/>
    </source>
</evidence>
<gene>
    <name evidence="13" type="ORF">FQN60_014427</name>
</gene>
<dbReference type="GO" id="GO:0004572">
    <property type="term" value="F:mannosyl-oligosaccharide 1,3-1,6-alpha-mannosidase activity"/>
    <property type="evidence" value="ECO:0007669"/>
    <property type="project" value="UniProtKB-EC"/>
</dbReference>
<dbReference type="InterPro" id="IPR050843">
    <property type="entry name" value="Glycosyl_Hydrlase_38"/>
</dbReference>
<evidence type="ECO:0000256" key="2">
    <source>
        <dbReference type="ARBA" id="ARBA00009792"/>
    </source>
</evidence>
<organism evidence="13 14">
    <name type="scientific">Etheostoma spectabile</name>
    <name type="common">orangethroat darter</name>
    <dbReference type="NCBI Taxonomy" id="54343"/>
    <lineage>
        <taxon>Eukaryota</taxon>
        <taxon>Metazoa</taxon>
        <taxon>Chordata</taxon>
        <taxon>Craniata</taxon>
        <taxon>Vertebrata</taxon>
        <taxon>Euteleostomi</taxon>
        <taxon>Actinopterygii</taxon>
        <taxon>Neopterygii</taxon>
        <taxon>Teleostei</taxon>
        <taxon>Neoteleostei</taxon>
        <taxon>Acanthomorphata</taxon>
        <taxon>Eupercaria</taxon>
        <taxon>Perciformes</taxon>
        <taxon>Percoidei</taxon>
        <taxon>Percidae</taxon>
        <taxon>Etheostomatinae</taxon>
        <taxon>Etheostoma</taxon>
    </lineage>
</organism>
<dbReference type="Gene3D" id="2.60.40.1180">
    <property type="entry name" value="Golgi alpha-mannosidase II"/>
    <property type="match status" value="1"/>
</dbReference>
<dbReference type="SMART" id="SM00872">
    <property type="entry name" value="Alpha-mann_mid"/>
    <property type="match status" value="1"/>
</dbReference>
<comment type="catalytic activity">
    <reaction evidence="11">
        <text>N(4)-{beta-D-GlcNAc-(1-&gt;2)-alpha-D-Man-(1-&gt;3)-[alpha-D-Man-(1-&gt;3)-[alpha-D-Man-(1-&gt;6)]-alpha-D-Man-(1-&gt;6)]-beta-D-Man-(1-&gt;4)-beta-D-GlcNAc-(1-&gt;4)-beta-D-GlcNAc}-L-asparaginyl-[protein] + 2 H2O = 2 alpha-D-mannopyranose + an N(4)-{beta-D-GlcNAc-(1-&gt;2)-alpha-D-Man-(1-&gt;3)-[alpha-D-Man-(1-&gt;6)]-beta-D-Man-(1-&gt;4)-beta-D-GlcNAc-(1-&gt;4)-beta-D-GlcNAc}-L-asparaginyl-[protein]</text>
        <dbReference type="Rhea" id="RHEA:56052"/>
        <dbReference type="Rhea" id="RHEA-COMP:14368"/>
        <dbReference type="Rhea" id="RHEA-COMP:14369"/>
        <dbReference type="ChEBI" id="CHEBI:15377"/>
        <dbReference type="ChEBI" id="CHEBI:28729"/>
        <dbReference type="ChEBI" id="CHEBI:60615"/>
        <dbReference type="ChEBI" id="CHEBI:60625"/>
        <dbReference type="EC" id="3.2.1.114"/>
    </reaction>
</comment>
<evidence type="ECO:0000256" key="11">
    <source>
        <dbReference type="ARBA" id="ARBA00093232"/>
    </source>
</evidence>
<evidence type="ECO:0000313" key="14">
    <source>
        <dbReference type="Proteomes" id="UP000327493"/>
    </source>
</evidence>
<evidence type="ECO:0000313" key="13">
    <source>
        <dbReference type="EMBL" id="KAA8590493.1"/>
    </source>
</evidence>
<feature type="domain" description="Glycoside hydrolase family 38 central" evidence="12">
    <location>
        <begin position="54"/>
        <end position="140"/>
    </location>
</feature>
<name>A0A5J5DBG6_9PERO</name>
<dbReference type="GO" id="GO:0006013">
    <property type="term" value="P:mannose metabolic process"/>
    <property type="evidence" value="ECO:0007669"/>
    <property type="project" value="InterPro"/>
</dbReference>
<dbReference type="Proteomes" id="UP000327493">
    <property type="component" value="Chromosome 8"/>
</dbReference>
<accession>A0A5J5DBG6</accession>
<dbReference type="Gene3D" id="3.20.110.10">
    <property type="entry name" value="Glycoside hydrolase 38, N terminal domain"/>
    <property type="match status" value="1"/>
</dbReference>
<comment type="similarity">
    <text evidence="2">Belongs to the glycosyl hydrolase 38 family.</text>
</comment>
<dbReference type="AlphaFoldDB" id="A0A5J5DBG6"/>
<evidence type="ECO:0000256" key="3">
    <source>
        <dbReference type="ARBA" id="ARBA00022723"/>
    </source>
</evidence>
<protein>
    <recommendedName>
        <fullName evidence="9">mannosyl-oligosaccharide 1,3-1,6-alpha-mannosidase</fullName>
        <ecNumber evidence="9">3.2.1.114</ecNumber>
    </recommendedName>
    <alternativeName>
        <fullName evidence="10">Mannosyl-oligosaccharide 1,3-1,6-alpha-mannosidase</fullName>
    </alternativeName>
</protein>
<comment type="caution">
    <text evidence="13">The sequence shown here is derived from an EMBL/GenBank/DDBJ whole genome shotgun (WGS) entry which is preliminary data.</text>
</comment>
<dbReference type="InterPro" id="IPR011330">
    <property type="entry name" value="Glyco_hydro/deAcase_b/a-brl"/>
</dbReference>
<dbReference type="Gene3D" id="2.70.98.30">
    <property type="entry name" value="Golgi alpha-mannosidase II, domain 4"/>
    <property type="match status" value="1"/>
</dbReference>
<keyword evidence="4" id="KW-0378">Hydrolase</keyword>
<dbReference type="PANTHER" id="PTHR11607:SF57">
    <property type="entry name" value="ALPHA-MANNOSIDASE 2X"/>
    <property type="match status" value="1"/>
</dbReference>
<dbReference type="GO" id="GO:0006491">
    <property type="term" value="P:N-glycan processing"/>
    <property type="evidence" value="ECO:0007669"/>
    <property type="project" value="TreeGrafter"/>
</dbReference>
<dbReference type="FunFam" id="2.60.40.1180:FF:000009">
    <property type="entry name" value="Alpha-mannosidase"/>
    <property type="match status" value="1"/>
</dbReference>
<dbReference type="PANTHER" id="PTHR11607">
    <property type="entry name" value="ALPHA-MANNOSIDASE"/>
    <property type="match status" value="1"/>
</dbReference>
<dbReference type="Pfam" id="PF07748">
    <property type="entry name" value="Glyco_hydro_38C"/>
    <property type="match status" value="1"/>
</dbReference>
<evidence type="ECO:0000256" key="9">
    <source>
        <dbReference type="ARBA" id="ARBA00066412"/>
    </source>
</evidence>
<feature type="non-terminal residue" evidence="13">
    <location>
        <position position="616"/>
    </location>
</feature>
<dbReference type="GO" id="GO:0046872">
    <property type="term" value="F:metal ion binding"/>
    <property type="evidence" value="ECO:0007669"/>
    <property type="project" value="UniProtKB-KW"/>
</dbReference>
<evidence type="ECO:0000256" key="5">
    <source>
        <dbReference type="ARBA" id="ARBA00022833"/>
    </source>
</evidence>
<dbReference type="InterPro" id="IPR037094">
    <property type="entry name" value="Glyco_hydro_38_cen_sf"/>
</dbReference>
<dbReference type="SUPFAM" id="SSF88713">
    <property type="entry name" value="Glycoside hydrolase/deacetylase"/>
    <property type="match status" value="1"/>
</dbReference>
<dbReference type="InterPro" id="IPR015341">
    <property type="entry name" value="Glyco_hydro_38_cen"/>
</dbReference>
<dbReference type="EMBL" id="VOFY01000008">
    <property type="protein sequence ID" value="KAA8590493.1"/>
    <property type="molecule type" value="Genomic_DNA"/>
</dbReference>
<reference evidence="13 14" key="1">
    <citation type="submission" date="2019-08" db="EMBL/GenBank/DDBJ databases">
        <title>A chromosome-level genome assembly, high-density linkage maps, and genome scans reveal the genomic architecture of hybrid incompatibilities underlying speciation via character displacement in darters (Percidae: Etheostominae).</title>
        <authorList>
            <person name="Moran R.L."/>
            <person name="Catchen J.M."/>
            <person name="Fuller R.C."/>
        </authorList>
    </citation>
    <scope>NUCLEOTIDE SEQUENCE [LARGE SCALE GENOMIC DNA]</scope>
    <source>
        <strain evidence="13">EspeVRDwgs_2016</strain>
        <tissue evidence="13">Muscle</tissue>
    </source>
</reference>
<dbReference type="InterPro" id="IPR028995">
    <property type="entry name" value="Glyco_hydro_57/38_cen_sf"/>
</dbReference>
<proteinExistence type="inferred from homology"/>
<keyword evidence="5" id="KW-0862">Zinc</keyword>
<dbReference type="InterPro" id="IPR011013">
    <property type="entry name" value="Gal_mutarotase_sf_dom"/>
</dbReference>
<dbReference type="Pfam" id="PF09261">
    <property type="entry name" value="Alpha-mann_mid"/>
    <property type="match status" value="1"/>
</dbReference>
<dbReference type="SUPFAM" id="SSF74650">
    <property type="entry name" value="Galactose mutarotase-like"/>
    <property type="match status" value="1"/>
</dbReference>
<evidence type="ECO:0000256" key="8">
    <source>
        <dbReference type="ARBA" id="ARBA00059516"/>
    </source>
</evidence>
<dbReference type="FunFam" id="1.20.1270.50:FF:000001">
    <property type="entry name" value="Alpha-mannosidase"/>
    <property type="match status" value="1"/>
</dbReference>
<evidence type="ECO:0000256" key="7">
    <source>
        <dbReference type="ARBA" id="ARBA00023295"/>
    </source>
</evidence>
<evidence type="ECO:0000256" key="10">
    <source>
        <dbReference type="ARBA" id="ARBA00083602"/>
    </source>
</evidence>
<keyword evidence="3" id="KW-0479">Metal-binding</keyword>